<evidence type="ECO:0000313" key="1">
    <source>
        <dbReference type="EMBL" id="CCU76373.1"/>
    </source>
</evidence>
<gene>
    <name evidence="1" type="ORF">BGHDH14_bgh01574</name>
</gene>
<dbReference type="AlphaFoldDB" id="N1JF14"/>
<accession>N1JF14</accession>
<reference evidence="1 2" key="1">
    <citation type="journal article" date="2010" name="Science">
        <title>Genome expansion and gene loss in powdery mildew fungi reveal tradeoffs in extreme parasitism.</title>
        <authorList>
            <person name="Spanu P.D."/>
            <person name="Abbott J.C."/>
            <person name="Amselem J."/>
            <person name="Burgis T.A."/>
            <person name="Soanes D.M."/>
            <person name="Stueber K."/>
            <person name="Ver Loren van Themaat E."/>
            <person name="Brown J.K.M."/>
            <person name="Butcher S.A."/>
            <person name="Gurr S.J."/>
            <person name="Lebrun M.-H."/>
            <person name="Ridout C.J."/>
            <person name="Schulze-Lefert P."/>
            <person name="Talbot N.J."/>
            <person name="Ahmadinejad N."/>
            <person name="Ametz C."/>
            <person name="Barton G.R."/>
            <person name="Benjdia M."/>
            <person name="Bidzinski P."/>
            <person name="Bindschedler L.V."/>
            <person name="Both M."/>
            <person name="Brewer M.T."/>
            <person name="Cadle-Davidson L."/>
            <person name="Cadle-Davidson M.M."/>
            <person name="Collemare J."/>
            <person name="Cramer R."/>
            <person name="Frenkel O."/>
            <person name="Godfrey D."/>
            <person name="Harriman J."/>
            <person name="Hoede C."/>
            <person name="King B.C."/>
            <person name="Klages S."/>
            <person name="Kleemann J."/>
            <person name="Knoll D."/>
            <person name="Koti P.S."/>
            <person name="Kreplak J."/>
            <person name="Lopez-Ruiz F.J."/>
            <person name="Lu X."/>
            <person name="Maekawa T."/>
            <person name="Mahanil S."/>
            <person name="Micali C."/>
            <person name="Milgroom M.G."/>
            <person name="Montana G."/>
            <person name="Noir S."/>
            <person name="O'Connell R.J."/>
            <person name="Oberhaensli S."/>
            <person name="Parlange F."/>
            <person name="Pedersen C."/>
            <person name="Quesneville H."/>
            <person name="Reinhardt R."/>
            <person name="Rott M."/>
            <person name="Sacristan S."/>
            <person name="Schmidt S.M."/>
            <person name="Schoen M."/>
            <person name="Skamnioti P."/>
            <person name="Sommer H."/>
            <person name="Stephens A."/>
            <person name="Takahara H."/>
            <person name="Thordal-Christensen H."/>
            <person name="Vigouroux M."/>
            <person name="Wessling R."/>
            <person name="Wicker T."/>
            <person name="Panstruga R."/>
        </authorList>
    </citation>
    <scope>NUCLEOTIDE SEQUENCE [LARGE SCALE GENOMIC DNA]</scope>
    <source>
        <strain evidence="1">DH14</strain>
    </source>
</reference>
<dbReference type="EMBL" id="CAUH01002406">
    <property type="protein sequence ID" value="CCU76373.1"/>
    <property type="molecule type" value="Genomic_DNA"/>
</dbReference>
<dbReference type="Proteomes" id="UP000015441">
    <property type="component" value="Unassembled WGS sequence"/>
</dbReference>
<dbReference type="HOGENOM" id="CLU_1094103_0_0_1"/>
<proteinExistence type="predicted"/>
<organism evidence="1 2">
    <name type="scientific">Blumeria graminis f. sp. hordei (strain DH14)</name>
    <name type="common">Barley powdery mildew</name>
    <name type="synonym">Oidium monilioides f. sp. hordei</name>
    <dbReference type="NCBI Taxonomy" id="546991"/>
    <lineage>
        <taxon>Eukaryota</taxon>
        <taxon>Fungi</taxon>
        <taxon>Dikarya</taxon>
        <taxon>Ascomycota</taxon>
        <taxon>Pezizomycotina</taxon>
        <taxon>Leotiomycetes</taxon>
        <taxon>Erysiphales</taxon>
        <taxon>Erysiphaceae</taxon>
        <taxon>Blumeria</taxon>
        <taxon>Blumeria hordei</taxon>
    </lineage>
</organism>
<keyword evidence="2" id="KW-1185">Reference proteome</keyword>
<evidence type="ECO:0000313" key="2">
    <source>
        <dbReference type="Proteomes" id="UP000015441"/>
    </source>
</evidence>
<protein>
    <submittedName>
        <fullName evidence="1">Uncharacterized protein</fullName>
    </submittedName>
</protein>
<comment type="caution">
    <text evidence="1">The sequence shown here is derived from an EMBL/GenBank/DDBJ whole genome shotgun (WGS) entry which is preliminary data.</text>
</comment>
<dbReference type="InParanoid" id="N1JF14"/>
<sequence>MHCNFLIVSSMAIFGKGNIFQFNLIKPHAGDSPHAYLRFEGYVHEPFRIPTSLTRERLSNVSKNHIIHKICADAKADLLPLEEKLREHTHLKSDETMDMTEMDSLYMQCSRQINELAIGITQIFMSAVRQNKLAPCTTKMLLKDISYRRARAYGTYTSYSHQSRASIAILWDEFIPFRELFDEKDPLMTMKKQEDIIHLVYIAGFLKLIVRPYMNEDYMILPALGDVFHIDLYRFLENSGKHKIVPPSKIYHWG</sequence>
<name>N1JF14_BLUG1</name>